<proteinExistence type="inferred from homology"/>
<dbReference type="GO" id="GO:0046872">
    <property type="term" value="F:metal ion binding"/>
    <property type="evidence" value="ECO:0007669"/>
    <property type="project" value="UniProtKB-KW"/>
</dbReference>
<dbReference type="InterPro" id="IPR007837">
    <property type="entry name" value="DinB"/>
</dbReference>
<keyword evidence="2 3" id="KW-0479">Metal-binding</keyword>
<protein>
    <recommendedName>
        <fullName evidence="6">DinB family protein</fullName>
    </recommendedName>
</protein>
<evidence type="ECO:0008006" key="6">
    <source>
        <dbReference type="Google" id="ProtNLM"/>
    </source>
</evidence>
<sequence>MAQMTATEKQRYLEEFEQEFQRTRRVLAAYPKDKLDLRPHPKSKSAMELGWMLVLNQYVVIPTLTQAELTPGGLPTIPGTWPEILSTFDAAHRDAVAKVNAIEDEALNRTLKIPVGPKQMGEMRRGKALWFFLSDTIHHRGQFSVYLRMADAKVPSIYGPSADEPWS</sequence>
<comment type="caution">
    <text evidence="4">The sequence shown here is derived from an EMBL/GenBank/DDBJ whole genome shotgun (WGS) entry which is preliminary data.</text>
</comment>
<dbReference type="Pfam" id="PF05163">
    <property type="entry name" value="DinB"/>
    <property type="match status" value="1"/>
</dbReference>
<comment type="similarity">
    <text evidence="1">Belongs to the DinB family.</text>
</comment>
<dbReference type="Proteomes" id="UP000320184">
    <property type="component" value="Unassembled WGS sequence"/>
</dbReference>
<gene>
    <name evidence="4" type="ORF">E6K73_11460</name>
</gene>
<organism evidence="4 5">
    <name type="scientific">Eiseniibacteriota bacterium</name>
    <dbReference type="NCBI Taxonomy" id="2212470"/>
    <lineage>
        <taxon>Bacteria</taxon>
        <taxon>Candidatus Eiseniibacteriota</taxon>
    </lineage>
</organism>
<name>A0A538SBG2_UNCEI</name>
<dbReference type="AlphaFoldDB" id="A0A538SBG2"/>
<evidence type="ECO:0000313" key="4">
    <source>
        <dbReference type="EMBL" id="TMQ48708.1"/>
    </source>
</evidence>
<reference evidence="4 5" key="1">
    <citation type="journal article" date="2019" name="Nat. Microbiol.">
        <title>Mediterranean grassland soil C-N compound turnover is dependent on rainfall and depth, and is mediated by genomically divergent microorganisms.</title>
        <authorList>
            <person name="Diamond S."/>
            <person name="Andeer P.F."/>
            <person name="Li Z."/>
            <person name="Crits-Christoph A."/>
            <person name="Burstein D."/>
            <person name="Anantharaman K."/>
            <person name="Lane K.R."/>
            <person name="Thomas B.C."/>
            <person name="Pan C."/>
            <person name="Northen T.R."/>
            <person name="Banfield J.F."/>
        </authorList>
    </citation>
    <scope>NUCLEOTIDE SEQUENCE [LARGE SCALE GENOMIC DNA]</scope>
    <source>
        <strain evidence="4">WS_3</strain>
    </source>
</reference>
<accession>A0A538SBG2</accession>
<dbReference type="InterPro" id="IPR034660">
    <property type="entry name" value="DinB/YfiT-like"/>
</dbReference>
<dbReference type="SUPFAM" id="SSF109854">
    <property type="entry name" value="DinB/YfiT-like putative metalloenzymes"/>
    <property type="match status" value="1"/>
</dbReference>
<dbReference type="EMBL" id="VBOT01000135">
    <property type="protein sequence ID" value="TMQ48708.1"/>
    <property type="molecule type" value="Genomic_DNA"/>
</dbReference>
<evidence type="ECO:0000256" key="3">
    <source>
        <dbReference type="PIRSR" id="PIRSR607837-1"/>
    </source>
</evidence>
<evidence type="ECO:0000256" key="2">
    <source>
        <dbReference type="ARBA" id="ARBA00022723"/>
    </source>
</evidence>
<dbReference type="Gene3D" id="1.20.120.450">
    <property type="entry name" value="dinb family like domain"/>
    <property type="match status" value="1"/>
</dbReference>
<evidence type="ECO:0000256" key="1">
    <source>
        <dbReference type="ARBA" id="ARBA00008635"/>
    </source>
</evidence>
<evidence type="ECO:0000313" key="5">
    <source>
        <dbReference type="Proteomes" id="UP000320184"/>
    </source>
</evidence>
<feature type="binding site" evidence="3">
    <location>
        <position position="139"/>
    </location>
    <ligand>
        <name>a divalent metal cation</name>
        <dbReference type="ChEBI" id="CHEBI:60240"/>
    </ligand>
</feature>